<keyword evidence="3" id="KW-1185">Reference proteome</keyword>
<feature type="compositionally biased region" description="Low complexity" evidence="1">
    <location>
        <begin position="29"/>
        <end position="45"/>
    </location>
</feature>
<feature type="compositionally biased region" description="Pro residues" evidence="1">
    <location>
        <begin position="667"/>
        <end position="677"/>
    </location>
</feature>
<feature type="region of interest" description="Disordered" evidence="1">
    <location>
        <begin position="315"/>
        <end position="354"/>
    </location>
</feature>
<organism evidence="2 3">
    <name type="scientific">Boothiomyces macroporosus</name>
    <dbReference type="NCBI Taxonomy" id="261099"/>
    <lineage>
        <taxon>Eukaryota</taxon>
        <taxon>Fungi</taxon>
        <taxon>Fungi incertae sedis</taxon>
        <taxon>Chytridiomycota</taxon>
        <taxon>Chytridiomycota incertae sedis</taxon>
        <taxon>Chytridiomycetes</taxon>
        <taxon>Rhizophydiales</taxon>
        <taxon>Terramycetaceae</taxon>
        <taxon>Boothiomyces</taxon>
    </lineage>
</organism>
<feature type="region of interest" description="Disordered" evidence="1">
    <location>
        <begin position="396"/>
        <end position="419"/>
    </location>
</feature>
<feature type="region of interest" description="Disordered" evidence="1">
    <location>
        <begin position="663"/>
        <end position="692"/>
    </location>
</feature>
<feature type="compositionally biased region" description="Low complexity" evidence="1">
    <location>
        <begin position="337"/>
        <end position="347"/>
    </location>
</feature>
<feature type="compositionally biased region" description="Polar residues" evidence="1">
    <location>
        <begin position="402"/>
        <end position="419"/>
    </location>
</feature>
<reference evidence="2" key="1">
    <citation type="submission" date="2020-05" db="EMBL/GenBank/DDBJ databases">
        <title>Phylogenomic resolution of chytrid fungi.</title>
        <authorList>
            <person name="Stajich J.E."/>
            <person name="Amses K."/>
            <person name="Simmons R."/>
            <person name="Seto K."/>
            <person name="Myers J."/>
            <person name="Bonds A."/>
            <person name="Quandt C.A."/>
            <person name="Barry K."/>
            <person name="Liu P."/>
            <person name="Grigoriev I."/>
            <person name="Longcore J.E."/>
            <person name="James T.Y."/>
        </authorList>
    </citation>
    <scope>NUCLEOTIDE SEQUENCE</scope>
    <source>
        <strain evidence="2">PLAUS21</strain>
    </source>
</reference>
<feature type="compositionally biased region" description="Basic and acidic residues" evidence="1">
    <location>
        <begin position="117"/>
        <end position="138"/>
    </location>
</feature>
<name>A0AAD5UH67_9FUNG</name>
<accession>A0AAD5UH67</accession>
<feature type="compositionally biased region" description="Low complexity" evidence="1">
    <location>
        <begin position="99"/>
        <end position="112"/>
    </location>
</feature>
<feature type="region of interest" description="Disordered" evidence="1">
    <location>
        <begin position="215"/>
        <end position="296"/>
    </location>
</feature>
<feature type="region of interest" description="Disordered" evidence="1">
    <location>
        <begin position="1"/>
        <end position="141"/>
    </location>
</feature>
<feature type="compositionally biased region" description="Basic and acidic residues" evidence="1">
    <location>
        <begin position="255"/>
        <end position="288"/>
    </location>
</feature>
<evidence type="ECO:0000256" key="1">
    <source>
        <dbReference type="SAM" id="MobiDB-lite"/>
    </source>
</evidence>
<dbReference type="Proteomes" id="UP001210925">
    <property type="component" value="Unassembled WGS sequence"/>
</dbReference>
<feature type="compositionally biased region" description="Polar residues" evidence="1">
    <location>
        <begin position="61"/>
        <end position="77"/>
    </location>
</feature>
<proteinExistence type="predicted"/>
<dbReference type="AlphaFoldDB" id="A0AAD5UH67"/>
<protein>
    <submittedName>
        <fullName evidence="2">Uncharacterized protein</fullName>
    </submittedName>
</protein>
<evidence type="ECO:0000313" key="2">
    <source>
        <dbReference type="EMBL" id="KAJ3258050.1"/>
    </source>
</evidence>
<gene>
    <name evidence="2" type="ORF">HK103_004043</name>
</gene>
<evidence type="ECO:0000313" key="3">
    <source>
        <dbReference type="Proteomes" id="UP001210925"/>
    </source>
</evidence>
<feature type="compositionally biased region" description="Polar residues" evidence="1">
    <location>
        <begin position="1"/>
        <end position="21"/>
    </location>
</feature>
<sequence length="1017" mass="114767">MKSWKLPSNTINPSIQSNSTFQDKRSGQLTKLLHSKQSTSSQQSIKHPDLSFDETLPKENMIQSSGKGKAMSNNAVTNPGKFQPSRTKQTQKDFFDLGKPSSKLQKKQSSTKPKLHSSLDKKRIRTAEQDSPNKKSRVDNYTAAKQIVDPVSDDSSLTDLSFDELDFPLVPKTPPKHIADVLFGDSSEEEIVFKKSGKESEKDIAKALFGDELQNKSPNIKGAKPSVGIPSLTVSYKKGTAHRPANKNSKVQNKSRVDPFPSEKKNLQTTAQRKESVASDISDSKNVNKPELAAQESTSLYKNLKEKLANLHNRFKSKAIAPTSSSKDSPKVDTMRNPSNSIPPKNNNLEDESVASQNLKAPVNIIPPSTVKAMEGSAVNLLKDSTPIVQTNRNEVPAKPNITDSTKPTLPQSQSSNSELPNKAIWDHQFSSSHKVIIANGYQSVDIFWNDRNFTSKSGIKVAGLLIQKSGPELIDDLHPKSIDLGIKPLHKLQSVKYISLPNALDSTDILDTLSVFHFLSEFSGILFGKRVPFQNYEGLEGKPVKYLCDVQYRLANFYEKYFGNSEILVQLQEKEFYRFFPDTHVAILTGLIDSFILDLLGDQISKVKTAFRVDNQIFQSHYVKYKLCQFLLLKIQNQGFNLKELEAISPLIMNEITLKVASTQEPPSPQSPPSTPSTPSTVDLDSDNEMEGIKPTADIPVGILLESKQAEIIELLKQSSEEYLKSSKFYEKRLAAHSKVLNEYHLESKKFHLGIDRYGQGYWFIPLNFVPDSNEHNYSDPKKPQRFSTVKDFEDFRLLMVSLWGSGLRESNLKDNIQIMLVKLRLEVDFSVSANHSIVKTINNAFSNFNLWVKDVYTHRTQKLYTGLYLTPFDKYFGPIMKRIVIDFGVFLGFNQQMNNAIEIIQHFPLEYIKKLLLKWHEKYQIFDILPPTALEEFQKLHSISHLANWCLSNVEDAKANRRKAEIPIGMPEESKALSSEEESCLNAQPPLLESSCFDIKEYYKMKLAAFANRNK</sequence>
<comment type="caution">
    <text evidence="2">The sequence shown here is derived from an EMBL/GenBank/DDBJ whole genome shotgun (WGS) entry which is preliminary data.</text>
</comment>
<dbReference type="EMBL" id="JADGKB010000031">
    <property type="protein sequence ID" value="KAJ3258050.1"/>
    <property type="molecule type" value="Genomic_DNA"/>
</dbReference>